<accession>A0ABP0DL15</accession>
<dbReference type="Proteomes" id="UP001642501">
    <property type="component" value="Unassembled WGS sequence"/>
</dbReference>
<sequence length="136" mass="15393">MVGRRWKVLVGIEQNIDSKRGKTNGGREEVRKAIMGQDWHLLNESQVKKAKDLLANPLRSCHSHFGQAYSNRDVETNAYGIVGCRYLCKMAIGYQEAEVDDLDKAKTIDLYRRRKCPSSCAEVVTSGWCDELSTKP</sequence>
<dbReference type="EMBL" id="CAWUOM010000052">
    <property type="protein sequence ID" value="CAK7268965.1"/>
    <property type="molecule type" value="Genomic_DNA"/>
</dbReference>
<gene>
    <name evidence="1" type="ORF">SEPCBS57363_003361</name>
</gene>
<name>A0ABP0DL15_9PEZI</name>
<comment type="caution">
    <text evidence="1">The sequence shown here is derived from an EMBL/GenBank/DDBJ whole genome shotgun (WGS) entry which is preliminary data.</text>
</comment>
<reference evidence="1 2" key="1">
    <citation type="submission" date="2024-01" db="EMBL/GenBank/DDBJ databases">
        <authorList>
            <person name="Allen C."/>
            <person name="Tagirdzhanova G."/>
        </authorList>
    </citation>
    <scope>NUCLEOTIDE SEQUENCE [LARGE SCALE GENOMIC DNA]</scope>
    <source>
        <strain evidence="1 2">CBS 573.63</strain>
    </source>
</reference>
<proteinExistence type="predicted"/>
<organism evidence="1 2">
    <name type="scientific">Sporothrix epigloea</name>
    <dbReference type="NCBI Taxonomy" id="1892477"/>
    <lineage>
        <taxon>Eukaryota</taxon>
        <taxon>Fungi</taxon>
        <taxon>Dikarya</taxon>
        <taxon>Ascomycota</taxon>
        <taxon>Pezizomycotina</taxon>
        <taxon>Sordariomycetes</taxon>
        <taxon>Sordariomycetidae</taxon>
        <taxon>Ophiostomatales</taxon>
        <taxon>Ophiostomataceae</taxon>
        <taxon>Sporothrix</taxon>
    </lineage>
</organism>
<evidence type="ECO:0000313" key="1">
    <source>
        <dbReference type="EMBL" id="CAK7268965.1"/>
    </source>
</evidence>
<protein>
    <submittedName>
        <fullName evidence="1">Uncharacterized protein</fullName>
    </submittedName>
</protein>
<evidence type="ECO:0000313" key="2">
    <source>
        <dbReference type="Proteomes" id="UP001642501"/>
    </source>
</evidence>
<keyword evidence="2" id="KW-1185">Reference proteome</keyword>